<organism evidence="1 2">
    <name type="scientific">Caballeronia sordidicola</name>
    <name type="common">Burkholderia sordidicola</name>
    <dbReference type="NCBI Taxonomy" id="196367"/>
    <lineage>
        <taxon>Bacteria</taxon>
        <taxon>Pseudomonadati</taxon>
        <taxon>Pseudomonadota</taxon>
        <taxon>Betaproteobacteria</taxon>
        <taxon>Burkholderiales</taxon>
        <taxon>Burkholderiaceae</taxon>
        <taxon>Caballeronia</taxon>
    </lineage>
</organism>
<reference evidence="2" key="1">
    <citation type="submission" date="2017-01" db="EMBL/GenBank/DDBJ databases">
        <title>Genome Analysis of Deinococcus marmoris KOPRI26562.</title>
        <authorList>
            <person name="Kim J.H."/>
            <person name="Oh H.-M."/>
        </authorList>
    </citation>
    <scope>NUCLEOTIDE SEQUENCE [LARGE SCALE GENOMIC DNA]</scope>
    <source>
        <strain evidence="2">PAMC 26633</strain>
    </source>
</reference>
<evidence type="ECO:0000313" key="1">
    <source>
        <dbReference type="EMBL" id="OXC73426.1"/>
    </source>
</evidence>
<evidence type="ECO:0000313" key="2">
    <source>
        <dbReference type="Proteomes" id="UP000214720"/>
    </source>
</evidence>
<gene>
    <name evidence="1" type="ORF">BSU04_36965</name>
</gene>
<proteinExistence type="predicted"/>
<name>A0A226WQG1_CABSO</name>
<protein>
    <submittedName>
        <fullName evidence="1">Uncharacterized protein</fullName>
    </submittedName>
</protein>
<dbReference type="Proteomes" id="UP000214720">
    <property type="component" value="Unassembled WGS sequence"/>
</dbReference>
<dbReference type="AlphaFoldDB" id="A0A226WQG1"/>
<dbReference type="EMBL" id="MTHB01000250">
    <property type="protein sequence ID" value="OXC73426.1"/>
    <property type="molecule type" value="Genomic_DNA"/>
</dbReference>
<accession>A0A226WQG1</accession>
<sequence>MGRNSNVRGLASEVGERSIGKRAFVPFVTMRFRCVCIY</sequence>
<comment type="caution">
    <text evidence="1">The sequence shown here is derived from an EMBL/GenBank/DDBJ whole genome shotgun (WGS) entry which is preliminary data.</text>
</comment>